<evidence type="ECO:0000259" key="5">
    <source>
        <dbReference type="PROSITE" id="PS50977"/>
    </source>
</evidence>
<dbReference type="PROSITE" id="PS50977">
    <property type="entry name" value="HTH_TETR_2"/>
    <property type="match status" value="1"/>
</dbReference>
<gene>
    <name evidence="6" type="ORF">G9H71_14115</name>
</gene>
<evidence type="ECO:0000313" key="6">
    <source>
        <dbReference type="EMBL" id="NHC14920.1"/>
    </source>
</evidence>
<protein>
    <submittedName>
        <fullName evidence="6">TetR family transcriptional regulator</fullName>
    </submittedName>
</protein>
<accession>A0ABX0GWH0</accession>
<name>A0ABX0GWH0_9ACTN</name>
<dbReference type="PANTHER" id="PTHR30055:SF238">
    <property type="entry name" value="MYCOFACTOCIN BIOSYNTHESIS TRANSCRIPTIONAL REGULATOR MFTR-RELATED"/>
    <property type="match status" value="1"/>
</dbReference>
<comment type="caution">
    <text evidence="6">The sequence shown here is derived from an EMBL/GenBank/DDBJ whole genome shotgun (WGS) entry which is preliminary data.</text>
</comment>
<dbReference type="InterPro" id="IPR050109">
    <property type="entry name" value="HTH-type_TetR-like_transc_reg"/>
</dbReference>
<organism evidence="6 7">
    <name type="scientific">Motilibacter deserti</name>
    <dbReference type="NCBI Taxonomy" id="2714956"/>
    <lineage>
        <taxon>Bacteria</taxon>
        <taxon>Bacillati</taxon>
        <taxon>Actinomycetota</taxon>
        <taxon>Actinomycetes</taxon>
        <taxon>Motilibacterales</taxon>
        <taxon>Motilibacteraceae</taxon>
        <taxon>Motilibacter</taxon>
    </lineage>
</organism>
<dbReference type="Gene3D" id="1.10.357.10">
    <property type="entry name" value="Tetracycline Repressor, domain 2"/>
    <property type="match status" value="1"/>
</dbReference>
<dbReference type="InterPro" id="IPR009057">
    <property type="entry name" value="Homeodomain-like_sf"/>
</dbReference>
<keyword evidence="1" id="KW-0805">Transcription regulation</keyword>
<evidence type="ECO:0000256" key="2">
    <source>
        <dbReference type="ARBA" id="ARBA00023125"/>
    </source>
</evidence>
<dbReference type="InterPro" id="IPR001647">
    <property type="entry name" value="HTH_TetR"/>
</dbReference>
<feature type="domain" description="HTH tetR-type" evidence="5">
    <location>
        <begin position="9"/>
        <end position="69"/>
    </location>
</feature>
<dbReference type="SUPFAM" id="SSF46689">
    <property type="entry name" value="Homeodomain-like"/>
    <property type="match status" value="1"/>
</dbReference>
<dbReference type="EMBL" id="JAANNP010000012">
    <property type="protein sequence ID" value="NHC14920.1"/>
    <property type="molecule type" value="Genomic_DNA"/>
</dbReference>
<dbReference type="Pfam" id="PF00440">
    <property type="entry name" value="TetR_N"/>
    <property type="match status" value="1"/>
</dbReference>
<proteinExistence type="predicted"/>
<keyword evidence="7" id="KW-1185">Reference proteome</keyword>
<feature type="DNA-binding region" description="H-T-H motif" evidence="4">
    <location>
        <begin position="32"/>
        <end position="51"/>
    </location>
</feature>
<keyword evidence="2 4" id="KW-0238">DNA-binding</keyword>
<keyword evidence="3" id="KW-0804">Transcription</keyword>
<dbReference type="Gene3D" id="1.10.10.60">
    <property type="entry name" value="Homeodomain-like"/>
    <property type="match status" value="1"/>
</dbReference>
<dbReference type="PANTHER" id="PTHR30055">
    <property type="entry name" value="HTH-TYPE TRANSCRIPTIONAL REGULATOR RUTR"/>
    <property type="match status" value="1"/>
</dbReference>
<reference evidence="6 7" key="1">
    <citation type="submission" date="2020-03" db="EMBL/GenBank/DDBJ databases">
        <title>Two novel Motilibacter sp.</title>
        <authorList>
            <person name="Liu S."/>
        </authorList>
    </citation>
    <scope>NUCLEOTIDE SEQUENCE [LARGE SCALE GENOMIC DNA]</scope>
    <source>
        <strain evidence="6 7">E257</strain>
    </source>
</reference>
<dbReference type="PRINTS" id="PR00455">
    <property type="entry name" value="HTHTETR"/>
</dbReference>
<sequence>MGLRERKKLEAWRSIRECALRLISERGFDAVSVEEIAEEANVSRTTFFNYFSCKEAVVFDPDPLETQFWQDLLASRPDDEPLWDALTGILLGYVTQFGDRLAIHKRLKTESPAVAASARGAGDHFQAELRAWVTARTPAGSELDAQLMLNTATAAIGTALTLWKPTEPFEDFLDLARTCLHKAGSGLAALPV</sequence>
<evidence type="ECO:0000256" key="1">
    <source>
        <dbReference type="ARBA" id="ARBA00023015"/>
    </source>
</evidence>
<evidence type="ECO:0000256" key="4">
    <source>
        <dbReference type="PROSITE-ProRule" id="PRU00335"/>
    </source>
</evidence>
<evidence type="ECO:0000313" key="7">
    <source>
        <dbReference type="Proteomes" id="UP000800981"/>
    </source>
</evidence>
<dbReference type="Proteomes" id="UP000800981">
    <property type="component" value="Unassembled WGS sequence"/>
</dbReference>
<evidence type="ECO:0000256" key="3">
    <source>
        <dbReference type="ARBA" id="ARBA00023163"/>
    </source>
</evidence>